<sequence length="322" mass="35080">MLIIDPKVFDPASIAPETQAMNDQIEAFLASRPTIMEVGPEVVREVRRSGEGVLGKQPEHEMARWETAKALGLEVPVRVFHPGGDLKGIYLHIHGGGHVLGNADLQDQTLAAMAQKLSCGVVSVEYRLAPENVWPAAPDDCEAAAVWLFENAQDLFGTDKIVVGGESAGGHLSAVTILRMRDNHDKRFAGANLIYGVYDMSGTPSVKLWGERNLIISTPIVNWFADQLFPPEQFPDLDKEDAAISPLYADLSGLCPAIFTVGTLDPILDDTLFMAPRWLAAGNRTELEIYPGGIHAFDMIPGLPIAEAQKKRTYDFIASCFA</sequence>
<organism evidence="3 4">
    <name type="scientific">Parvularcula lutaonensis</name>
    <dbReference type="NCBI Taxonomy" id="491923"/>
    <lineage>
        <taxon>Bacteria</taxon>
        <taxon>Pseudomonadati</taxon>
        <taxon>Pseudomonadota</taxon>
        <taxon>Alphaproteobacteria</taxon>
        <taxon>Parvularculales</taxon>
        <taxon>Parvularculaceae</taxon>
        <taxon>Parvularcula</taxon>
    </lineage>
</organism>
<evidence type="ECO:0000256" key="1">
    <source>
        <dbReference type="ARBA" id="ARBA00022801"/>
    </source>
</evidence>
<dbReference type="InterPro" id="IPR029058">
    <property type="entry name" value="AB_hydrolase_fold"/>
</dbReference>
<feature type="domain" description="Alpha/beta hydrolase fold-3" evidence="2">
    <location>
        <begin position="91"/>
        <end position="298"/>
    </location>
</feature>
<dbReference type="InterPro" id="IPR013094">
    <property type="entry name" value="AB_hydrolase_3"/>
</dbReference>
<dbReference type="PANTHER" id="PTHR48081:SF8">
    <property type="entry name" value="ALPHA_BETA HYDROLASE FOLD-3 DOMAIN-CONTAINING PROTEIN-RELATED"/>
    <property type="match status" value="1"/>
</dbReference>
<evidence type="ECO:0000313" key="4">
    <source>
        <dbReference type="Proteomes" id="UP001595607"/>
    </source>
</evidence>
<keyword evidence="1 3" id="KW-0378">Hydrolase</keyword>
<dbReference type="Gene3D" id="3.40.50.1820">
    <property type="entry name" value="alpha/beta hydrolase"/>
    <property type="match status" value="1"/>
</dbReference>
<dbReference type="Proteomes" id="UP001595607">
    <property type="component" value="Unassembled WGS sequence"/>
</dbReference>
<reference evidence="4" key="1">
    <citation type="journal article" date="2019" name="Int. J. Syst. Evol. Microbiol.">
        <title>The Global Catalogue of Microorganisms (GCM) 10K type strain sequencing project: providing services to taxonomists for standard genome sequencing and annotation.</title>
        <authorList>
            <consortium name="The Broad Institute Genomics Platform"/>
            <consortium name="The Broad Institute Genome Sequencing Center for Infectious Disease"/>
            <person name="Wu L."/>
            <person name="Ma J."/>
        </authorList>
    </citation>
    <scope>NUCLEOTIDE SEQUENCE [LARGE SCALE GENOMIC DNA]</scope>
    <source>
        <strain evidence="4">KCTC 22245</strain>
    </source>
</reference>
<protein>
    <submittedName>
        <fullName evidence="3">Alpha/beta hydrolase</fullName>
    </submittedName>
</protein>
<dbReference type="EMBL" id="JBHRVA010000003">
    <property type="protein sequence ID" value="MFC3303681.1"/>
    <property type="molecule type" value="Genomic_DNA"/>
</dbReference>
<comment type="caution">
    <text evidence="3">The sequence shown here is derived from an EMBL/GenBank/DDBJ whole genome shotgun (WGS) entry which is preliminary data.</text>
</comment>
<evidence type="ECO:0000313" key="3">
    <source>
        <dbReference type="EMBL" id="MFC3303681.1"/>
    </source>
</evidence>
<evidence type="ECO:0000259" key="2">
    <source>
        <dbReference type="Pfam" id="PF07859"/>
    </source>
</evidence>
<gene>
    <name evidence="3" type="ORF">ACFONP_13190</name>
</gene>
<dbReference type="Pfam" id="PF07859">
    <property type="entry name" value="Abhydrolase_3"/>
    <property type="match status" value="1"/>
</dbReference>
<dbReference type="GO" id="GO:0016787">
    <property type="term" value="F:hydrolase activity"/>
    <property type="evidence" value="ECO:0007669"/>
    <property type="project" value="UniProtKB-KW"/>
</dbReference>
<name>A0ABV7MHE9_9PROT</name>
<proteinExistence type="predicted"/>
<dbReference type="RefSeq" id="WP_189576454.1">
    <property type="nucleotide sequence ID" value="NZ_BMXU01000002.1"/>
</dbReference>
<accession>A0ABV7MHE9</accession>
<dbReference type="InterPro" id="IPR050300">
    <property type="entry name" value="GDXG_lipolytic_enzyme"/>
</dbReference>
<dbReference type="PANTHER" id="PTHR48081">
    <property type="entry name" value="AB HYDROLASE SUPERFAMILY PROTEIN C4A8.06C"/>
    <property type="match status" value="1"/>
</dbReference>
<keyword evidence="4" id="KW-1185">Reference proteome</keyword>
<dbReference type="SUPFAM" id="SSF53474">
    <property type="entry name" value="alpha/beta-Hydrolases"/>
    <property type="match status" value="1"/>
</dbReference>